<comment type="similarity">
    <text evidence="1">Belongs to the sulfatase family.</text>
</comment>
<reference evidence="7 8" key="1">
    <citation type="submission" date="2019-03" db="EMBL/GenBank/DDBJ databases">
        <title>Genomics of glacier-inhabiting Cryobacterium strains.</title>
        <authorList>
            <person name="Liu Q."/>
            <person name="Xin Y.-H."/>
        </authorList>
    </citation>
    <scope>NUCLEOTIDE SEQUENCE [LARGE SCALE GENOMIC DNA]</scope>
    <source>
        <strain evidence="8">TMT1-22</strain>
    </source>
</reference>
<keyword evidence="3" id="KW-0378">Hydrolase</keyword>
<organism evidence="7 8">
    <name type="scientific">Cryobacterium shii</name>
    <dbReference type="NCBI Taxonomy" id="1259235"/>
    <lineage>
        <taxon>Bacteria</taxon>
        <taxon>Bacillati</taxon>
        <taxon>Actinomycetota</taxon>
        <taxon>Actinomycetes</taxon>
        <taxon>Micrococcales</taxon>
        <taxon>Microbacteriaceae</taxon>
        <taxon>Cryobacterium</taxon>
    </lineage>
</organism>
<sequence>MGIVEYEPGTPFPGVIGRTTDESSPAWPAPIRAKKDAPNVLTIVLDDTGYGQLGCYGGPIATPNFDALAASGVRYNNMHTTALCSPSRSCIVTGRNHHSNGMAAITELASGYPGYDGVIPFENGFLSEMLLEQGYNTFMVGKWHLTPSNQETAAGPYTRWPLARGFERFYGFLGGDTSQWYPDLVYDNHQVDPPKTPEDMVPTLLDLLEVKPPATSRGVTQSPLQGVSFVDTLNDQSAPTRHHTQYFEMLGHRAIYHDGWRAVCPWPGPSFAEAGMPFGEPITAEKLSELDATGWEVYRVASVPAEPGSRRTLWTPAQHRTCAGAHKVRRDTAASKSPRVRHSGVAHTGWMTEIGFDGDGLACPACGVEMTEDGVDTAEGLESCHRCPRCRLVVVVPGLWST</sequence>
<evidence type="ECO:0000256" key="5">
    <source>
        <dbReference type="SAM" id="MobiDB-lite"/>
    </source>
</evidence>
<dbReference type="SUPFAM" id="SSF53649">
    <property type="entry name" value="Alkaline phosphatase-like"/>
    <property type="match status" value="2"/>
</dbReference>
<evidence type="ECO:0000256" key="3">
    <source>
        <dbReference type="ARBA" id="ARBA00022801"/>
    </source>
</evidence>
<dbReference type="GO" id="GO:0016787">
    <property type="term" value="F:hydrolase activity"/>
    <property type="evidence" value="ECO:0007669"/>
    <property type="project" value="UniProtKB-KW"/>
</dbReference>
<dbReference type="PROSITE" id="PS00523">
    <property type="entry name" value="SULFATASE_1"/>
    <property type="match status" value="1"/>
</dbReference>
<dbReference type="AlphaFoldDB" id="A0AAQ2C4F1"/>
<dbReference type="GO" id="GO:0046872">
    <property type="term" value="F:metal ion binding"/>
    <property type="evidence" value="ECO:0007669"/>
    <property type="project" value="UniProtKB-KW"/>
</dbReference>
<accession>A0AAQ2C4F1</accession>
<dbReference type="InterPro" id="IPR050738">
    <property type="entry name" value="Sulfatase"/>
</dbReference>
<evidence type="ECO:0000256" key="1">
    <source>
        <dbReference type="ARBA" id="ARBA00008779"/>
    </source>
</evidence>
<dbReference type="PROSITE" id="PS00149">
    <property type="entry name" value="SULFATASE_2"/>
    <property type="match status" value="1"/>
</dbReference>
<dbReference type="Proteomes" id="UP000297403">
    <property type="component" value="Unassembled WGS sequence"/>
</dbReference>
<dbReference type="InterPro" id="IPR000917">
    <property type="entry name" value="Sulfatase_N"/>
</dbReference>
<dbReference type="Gene3D" id="3.40.720.10">
    <property type="entry name" value="Alkaline Phosphatase, subunit A"/>
    <property type="match status" value="2"/>
</dbReference>
<gene>
    <name evidence="7" type="ORF">E3O49_14240</name>
</gene>
<dbReference type="Pfam" id="PF00884">
    <property type="entry name" value="Sulfatase"/>
    <property type="match status" value="1"/>
</dbReference>
<dbReference type="InterPro" id="IPR017850">
    <property type="entry name" value="Alkaline_phosphatase_core_sf"/>
</dbReference>
<name>A0AAQ2C4F1_9MICO</name>
<feature type="region of interest" description="Disordered" evidence="5">
    <location>
        <begin position="1"/>
        <end position="25"/>
    </location>
</feature>
<keyword evidence="4" id="KW-0106">Calcium</keyword>
<protein>
    <recommendedName>
        <fullName evidence="6">Sulfatase N-terminal domain-containing protein</fullName>
    </recommendedName>
</protein>
<proteinExistence type="inferred from homology"/>
<evidence type="ECO:0000313" key="7">
    <source>
        <dbReference type="EMBL" id="TFC42505.1"/>
    </source>
</evidence>
<dbReference type="PANTHER" id="PTHR42693:SF43">
    <property type="entry name" value="BLL2667 PROTEIN"/>
    <property type="match status" value="1"/>
</dbReference>
<dbReference type="EMBL" id="SOFY01000077">
    <property type="protein sequence ID" value="TFC42505.1"/>
    <property type="molecule type" value="Genomic_DNA"/>
</dbReference>
<comment type="caution">
    <text evidence="7">The sequence shown here is derived from an EMBL/GenBank/DDBJ whole genome shotgun (WGS) entry which is preliminary data.</text>
</comment>
<dbReference type="InterPro" id="IPR024607">
    <property type="entry name" value="Sulfatase_CS"/>
</dbReference>
<evidence type="ECO:0000313" key="8">
    <source>
        <dbReference type="Proteomes" id="UP000297403"/>
    </source>
</evidence>
<evidence type="ECO:0000256" key="2">
    <source>
        <dbReference type="ARBA" id="ARBA00022723"/>
    </source>
</evidence>
<evidence type="ECO:0000256" key="4">
    <source>
        <dbReference type="ARBA" id="ARBA00022837"/>
    </source>
</evidence>
<feature type="domain" description="Sulfatase N-terminal" evidence="6">
    <location>
        <begin position="38"/>
        <end position="193"/>
    </location>
</feature>
<evidence type="ECO:0000259" key="6">
    <source>
        <dbReference type="Pfam" id="PF00884"/>
    </source>
</evidence>
<keyword evidence="2" id="KW-0479">Metal-binding</keyword>
<keyword evidence="8" id="KW-1185">Reference proteome</keyword>
<dbReference type="PANTHER" id="PTHR42693">
    <property type="entry name" value="ARYLSULFATASE FAMILY MEMBER"/>
    <property type="match status" value="1"/>
</dbReference>
<dbReference type="RefSeq" id="WP_134368149.1">
    <property type="nucleotide sequence ID" value="NZ_SOFY01000077.1"/>
</dbReference>